<feature type="region of interest" description="Disordered" evidence="1">
    <location>
        <begin position="23"/>
        <end position="50"/>
    </location>
</feature>
<organism evidence="2 3">
    <name type="scientific">Aurantimonas manganoxydans (strain ATCC BAA-1229 / DSM 21871 / SI85-9A1)</name>
    <dbReference type="NCBI Taxonomy" id="287752"/>
    <lineage>
        <taxon>Bacteria</taxon>
        <taxon>Pseudomonadati</taxon>
        <taxon>Pseudomonadota</taxon>
        <taxon>Alphaproteobacteria</taxon>
        <taxon>Hyphomicrobiales</taxon>
        <taxon>Aurantimonadaceae</taxon>
        <taxon>Aurantimonas</taxon>
    </lineage>
</organism>
<dbReference type="AlphaFoldDB" id="Q1YLE3"/>
<dbReference type="RefSeq" id="WP_009210426.1">
    <property type="nucleotide sequence ID" value="NZ_BBWP01000002.1"/>
</dbReference>
<evidence type="ECO:0000313" key="3">
    <source>
        <dbReference type="Proteomes" id="UP000000321"/>
    </source>
</evidence>
<feature type="compositionally biased region" description="Low complexity" evidence="1">
    <location>
        <begin position="182"/>
        <end position="201"/>
    </location>
</feature>
<evidence type="ECO:0000313" key="2">
    <source>
        <dbReference type="EMBL" id="EAS51788.1"/>
    </source>
</evidence>
<dbReference type="InterPro" id="IPR021735">
    <property type="entry name" value="DUF3306"/>
</dbReference>
<evidence type="ECO:0000256" key="1">
    <source>
        <dbReference type="SAM" id="MobiDB-lite"/>
    </source>
</evidence>
<accession>Q1YLE3</accession>
<protein>
    <recommendedName>
        <fullName evidence="4">DUF3306 domain-containing protein</fullName>
    </recommendedName>
</protein>
<evidence type="ECO:0008006" key="4">
    <source>
        <dbReference type="Google" id="ProtNLM"/>
    </source>
</evidence>
<name>Q1YLE3_AURMS</name>
<dbReference type="OrthoDB" id="8100830at2"/>
<feature type="compositionally biased region" description="Polar residues" evidence="1">
    <location>
        <begin position="133"/>
        <end position="143"/>
    </location>
</feature>
<feature type="compositionally biased region" description="Low complexity" evidence="1">
    <location>
        <begin position="164"/>
        <end position="174"/>
    </location>
</feature>
<feature type="region of interest" description="Disordered" evidence="1">
    <location>
        <begin position="132"/>
        <end position="251"/>
    </location>
</feature>
<dbReference type="HOGENOM" id="CLU_1084859_0_0_5"/>
<keyword evidence="3" id="KW-1185">Reference proteome</keyword>
<reference evidence="2 3" key="1">
    <citation type="journal article" date="2008" name="Appl. Environ. Microbiol.">
        <title>Genomic insights into Mn(II) oxidation by the marine alphaproteobacterium Aurantimonas sp. strain SI85-9A1.</title>
        <authorList>
            <person name="Dick G.J."/>
            <person name="Podell S."/>
            <person name="Johnson H.A."/>
            <person name="Rivera-Espinoza Y."/>
            <person name="Bernier-Latmani R."/>
            <person name="McCarthy J.K."/>
            <person name="Torpey J.W."/>
            <person name="Clement B.G."/>
            <person name="Gaasterland T."/>
            <person name="Tebo B.M."/>
        </authorList>
    </citation>
    <scope>NUCLEOTIDE SEQUENCE [LARGE SCALE GENOMIC DNA]</scope>
    <source>
        <strain evidence="2 3">SI85-9A1</strain>
    </source>
</reference>
<comment type="caution">
    <text evidence="2">The sequence shown here is derived from an EMBL/GenBank/DDBJ whole genome shotgun (WGS) entry which is preliminary data.</text>
</comment>
<dbReference type="Proteomes" id="UP000000321">
    <property type="component" value="Unassembled WGS sequence"/>
</dbReference>
<dbReference type="BioCyc" id="AURANTIMONAS:SI859A1_02604-MONOMER"/>
<sequence length="251" mass="27003">MADETGDDGGFLSRWSRRKREVEAAEAAEAADAQTPDAVDPEAVAREAEELEQNRLAAEAVDIDSLKAGDDFGLFMKRGVPELLRRKALRKLWRSNPVFANLDGLNDYDEDFRNPAHNRYTSLWQLGRGFLSTEEQSTQQATGRLTRPEPETDAVSAEAEDQSEAGAVADSAADAPEDVAVAEDLGAAPEMAAADAGPQAAGDDERLITEETGPPIAVATASAPEPEPVERIESPAQPPARRVSIRQRLQG</sequence>
<gene>
    <name evidence="2" type="ORF">SI859A1_02604</name>
</gene>
<proteinExistence type="predicted"/>
<dbReference type="EMBL" id="AAPJ01000001">
    <property type="protein sequence ID" value="EAS51788.1"/>
    <property type="molecule type" value="Genomic_DNA"/>
</dbReference>
<dbReference type="Pfam" id="PF11748">
    <property type="entry name" value="DUF3306"/>
    <property type="match status" value="1"/>
</dbReference>